<dbReference type="SUPFAM" id="SSF50998">
    <property type="entry name" value="Quinoprotein alcohol dehydrogenase-like"/>
    <property type="match status" value="2"/>
</dbReference>
<dbReference type="InterPro" id="IPR018391">
    <property type="entry name" value="PQQ_b-propeller_rpt"/>
</dbReference>
<dbReference type="InParanoid" id="M0CZT9"/>
<name>M0CZT9_HALPD</name>
<reference evidence="2 3" key="1">
    <citation type="journal article" date="2014" name="PLoS Genet.">
        <title>Phylogenetically driven sequencing of extremely halophilic archaea reveals strategies for static and dynamic osmo-response.</title>
        <authorList>
            <person name="Becker E.A."/>
            <person name="Seitzer P.M."/>
            <person name="Tritt A."/>
            <person name="Larsen D."/>
            <person name="Krusor M."/>
            <person name="Yao A.I."/>
            <person name="Wu D."/>
            <person name="Madern D."/>
            <person name="Eisen J.A."/>
            <person name="Darling A.E."/>
            <person name="Facciotti M.T."/>
        </authorList>
    </citation>
    <scope>NUCLEOTIDE SEQUENCE [LARGE SCALE GENOMIC DNA]</scope>
    <source>
        <strain evidence="2 3">JCM 14848</strain>
    </source>
</reference>
<dbReference type="Proteomes" id="UP000011513">
    <property type="component" value="Unassembled WGS sequence"/>
</dbReference>
<dbReference type="Gene3D" id="2.130.10.10">
    <property type="entry name" value="YVTN repeat-like/Quinoprotein amine dehydrogenase"/>
    <property type="match status" value="1"/>
</dbReference>
<dbReference type="AlphaFoldDB" id="M0CZT9"/>
<dbReference type="PANTHER" id="PTHR34512">
    <property type="entry name" value="CELL SURFACE PROTEIN"/>
    <property type="match status" value="1"/>
</dbReference>
<sequence>MSLQKMFDIVLSTVHMISLTRRQLLRQTVAGGSVLALAGCTAPNVPGLSGRESVPKPFTNDAYTASYTTAGHWLLEGHDGGRTGHAASTVPHGDVDVAWLRRPGNDPHGATAPVVGPERVYIAYVESPDHAEHSDVYLAGFDAESGDQQLDVQLEPGRAVGLALAGDTLVAVTRGPDYEQATLTALARSDGSIQWTETLPDVTGSPAVVDGTCYLATRDEDNAVYAYTLDGTQQWRTPIDGECYTATCADRDGVYVGLTDGRIAALDATTGEPRWSEQIATPEECCPDIQGTPTVADGRLYVPGIAEELVAADTADGTVLWRTTVVDEDYGNAIPSPAVTADTAYVNTYHGGLVAIDISDGSIRWRSAENGDNQPPAVGVSGVVVPRSDSVVAYNTSDSPAWTIEITVPDIGMAGYIMDTEVALAHGMCYVGIADGRIYAIGARE</sequence>
<dbReference type="PROSITE" id="PS51318">
    <property type="entry name" value="TAT"/>
    <property type="match status" value="1"/>
</dbReference>
<evidence type="ECO:0000313" key="3">
    <source>
        <dbReference type="Proteomes" id="UP000011513"/>
    </source>
</evidence>
<dbReference type="EMBL" id="AOIV01000036">
    <property type="protein sequence ID" value="ELZ28730.1"/>
    <property type="molecule type" value="Genomic_DNA"/>
</dbReference>
<dbReference type="SMART" id="SM00564">
    <property type="entry name" value="PQQ"/>
    <property type="match status" value="5"/>
</dbReference>
<dbReference type="Gene3D" id="2.40.10.480">
    <property type="match status" value="1"/>
</dbReference>
<dbReference type="InterPro" id="IPR006311">
    <property type="entry name" value="TAT_signal"/>
</dbReference>
<dbReference type="InterPro" id="IPR015943">
    <property type="entry name" value="WD40/YVTN_repeat-like_dom_sf"/>
</dbReference>
<comment type="caution">
    <text evidence="2">The sequence shown here is derived from an EMBL/GenBank/DDBJ whole genome shotgun (WGS) entry which is preliminary data.</text>
</comment>
<dbReference type="InterPro" id="IPR002372">
    <property type="entry name" value="PQQ_rpt_dom"/>
</dbReference>
<dbReference type="PANTHER" id="PTHR34512:SF30">
    <property type="entry name" value="OUTER MEMBRANE PROTEIN ASSEMBLY FACTOR BAMB"/>
    <property type="match status" value="1"/>
</dbReference>
<keyword evidence="2" id="KW-0449">Lipoprotein</keyword>
<accession>M0CZT9</accession>
<dbReference type="eggNOG" id="arCOG02556">
    <property type="taxonomic scope" value="Archaea"/>
</dbReference>
<evidence type="ECO:0000259" key="1">
    <source>
        <dbReference type="Pfam" id="PF13360"/>
    </source>
</evidence>
<feature type="domain" description="Pyrrolo-quinoline quinone repeat" evidence="1">
    <location>
        <begin position="138"/>
        <end position="295"/>
    </location>
</feature>
<protein>
    <submittedName>
        <fullName evidence="2">Cell surface protein/ lipoprotein</fullName>
    </submittedName>
</protein>
<dbReference type="InterPro" id="IPR011047">
    <property type="entry name" value="Quinoprotein_ADH-like_sf"/>
</dbReference>
<organism evidence="2 3">
    <name type="scientific">Halogeometricum pallidum JCM 14848</name>
    <dbReference type="NCBI Taxonomy" id="1227487"/>
    <lineage>
        <taxon>Archaea</taxon>
        <taxon>Methanobacteriati</taxon>
        <taxon>Methanobacteriota</taxon>
        <taxon>Stenosarchaea group</taxon>
        <taxon>Halobacteria</taxon>
        <taxon>Halobacteriales</taxon>
        <taxon>Haloferacaceae</taxon>
        <taxon>Halogeometricum</taxon>
    </lineage>
</organism>
<evidence type="ECO:0000313" key="2">
    <source>
        <dbReference type="EMBL" id="ELZ28730.1"/>
    </source>
</evidence>
<dbReference type="PATRIC" id="fig|1227487.5.peg.2880"/>
<proteinExistence type="predicted"/>
<dbReference type="Pfam" id="PF13360">
    <property type="entry name" value="PQQ_2"/>
    <property type="match status" value="1"/>
</dbReference>
<gene>
    <name evidence="2" type="ORF">C474_14579</name>
</gene>
<keyword evidence="3" id="KW-1185">Reference proteome</keyword>